<dbReference type="RefSeq" id="WP_220561261.1">
    <property type="nucleotide sequence ID" value="NZ_CP074133.1"/>
</dbReference>
<proteinExistence type="predicted"/>
<reference evidence="1 2" key="1">
    <citation type="submission" date="2021-05" db="EMBL/GenBank/DDBJ databases">
        <title>Direct Submission.</title>
        <authorList>
            <person name="Li K."/>
            <person name="Gao J."/>
        </authorList>
    </citation>
    <scope>NUCLEOTIDE SEQUENCE [LARGE SCALE GENOMIC DNA]</scope>
    <source>
        <strain evidence="1 2">Mg02</strain>
    </source>
</reference>
<protein>
    <submittedName>
        <fullName evidence="1">Uncharacterized protein</fullName>
    </submittedName>
</protein>
<keyword evidence="2" id="KW-1185">Reference proteome</keyword>
<gene>
    <name evidence="1" type="ORF">KGD84_16025</name>
</gene>
<accession>A0ABX8BTM9</accession>
<name>A0ABX8BTM9_9ACTN</name>
<evidence type="ECO:0000313" key="1">
    <source>
        <dbReference type="EMBL" id="QUX25610.1"/>
    </source>
</evidence>
<dbReference type="EMBL" id="CP074133">
    <property type="protein sequence ID" value="QUX25610.1"/>
    <property type="molecule type" value="Genomic_DNA"/>
</dbReference>
<evidence type="ECO:0000313" key="2">
    <source>
        <dbReference type="Proteomes" id="UP000676079"/>
    </source>
</evidence>
<organism evidence="1 2">
    <name type="scientific">Nocardiopsis changdeensis</name>
    <dbReference type="NCBI Taxonomy" id="2831969"/>
    <lineage>
        <taxon>Bacteria</taxon>
        <taxon>Bacillati</taxon>
        <taxon>Actinomycetota</taxon>
        <taxon>Actinomycetes</taxon>
        <taxon>Streptosporangiales</taxon>
        <taxon>Nocardiopsidaceae</taxon>
        <taxon>Nocardiopsis</taxon>
    </lineage>
</organism>
<sequence length="144" mass="14644">MPIYDYLAAADDTAAAALLEADLTEAGVPLLSVKGVHPAVDLGGLEAALTGLPADEVGRDPRAAALLTDPAHGGMWMMALTDRLRDALAAATPSERERAAAAWAAGLLPDGADTSGPAGFTEGLADLARTAAARGHRLYCRAVL</sequence>
<dbReference type="Proteomes" id="UP000676079">
    <property type="component" value="Chromosome"/>
</dbReference>